<accession>A0A2W5F8P6</accession>
<name>A0A2W5F8P6_9SPHI</name>
<protein>
    <recommendedName>
        <fullName evidence="3">alpha-L-fucosidase</fullName>
        <ecNumber evidence="3">3.2.1.51</ecNumber>
    </recommendedName>
</protein>
<dbReference type="Pfam" id="PF01120">
    <property type="entry name" value="Alpha_L_fucos"/>
    <property type="match status" value="1"/>
</dbReference>
<dbReference type="AlphaFoldDB" id="A0A2W5F8P6"/>
<organism evidence="8 9">
    <name type="scientific">Pseudopedobacter saltans</name>
    <dbReference type="NCBI Taxonomy" id="151895"/>
    <lineage>
        <taxon>Bacteria</taxon>
        <taxon>Pseudomonadati</taxon>
        <taxon>Bacteroidota</taxon>
        <taxon>Sphingobacteriia</taxon>
        <taxon>Sphingobacteriales</taxon>
        <taxon>Sphingobacteriaceae</taxon>
        <taxon>Pseudopedobacter</taxon>
    </lineage>
</organism>
<dbReference type="InterPro" id="IPR057739">
    <property type="entry name" value="Glyco_hydro_29_N"/>
</dbReference>
<evidence type="ECO:0000313" key="8">
    <source>
        <dbReference type="EMBL" id="PZP51223.1"/>
    </source>
</evidence>
<keyword evidence="5" id="KW-0378">Hydrolase</keyword>
<dbReference type="GO" id="GO:0005764">
    <property type="term" value="C:lysosome"/>
    <property type="evidence" value="ECO:0007669"/>
    <property type="project" value="TreeGrafter"/>
</dbReference>
<dbReference type="InterPro" id="IPR013780">
    <property type="entry name" value="Glyco_hydro_b"/>
</dbReference>
<dbReference type="PRINTS" id="PR00741">
    <property type="entry name" value="GLHYDRLASE29"/>
</dbReference>
<proteinExistence type="inferred from homology"/>
<dbReference type="GO" id="GO:0006004">
    <property type="term" value="P:fucose metabolic process"/>
    <property type="evidence" value="ECO:0007669"/>
    <property type="project" value="InterPro"/>
</dbReference>
<evidence type="ECO:0000256" key="3">
    <source>
        <dbReference type="ARBA" id="ARBA00012662"/>
    </source>
</evidence>
<dbReference type="InterPro" id="IPR000933">
    <property type="entry name" value="Glyco_hydro_29"/>
</dbReference>
<evidence type="ECO:0000256" key="5">
    <source>
        <dbReference type="ARBA" id="ARBA00022801"/>
    </source>
</evidence>
<evidence type="ECO:0000313" key="9">
    <source>
        <dbReference type="Proteomes" id="UP000249645"/>
    </source>
</evidence>
<dbReference type="Gene3D" id="3.20.20.80">
    <property type="entry name" value="Glycosidases"/>
    <property type="match status" value="1"/>
</dbReference>
<feature type="domain" description="Glycoside hydrolase family 29 N-terminal" evidence="7">
    <location>
        <begin position="43"/>
        <end position="367"/>
    </location>
</feature>
<keyword evidence="6" id="KW-0326">Glycosidase</keyword>
<comment type="caution">
    <text evidence="8">The sequence shown here is derived from an EMBL/GenBank/DDBJ whole genome shotgun (WGS) entry which is preliminary data.</text>
</comment>
<dbReference type="GO" id="GO:0004560">
    <property type="term" value="F:alpha-L-fucosidase activity"/>
    <property type="evidence" value="ECO:0007669"/>
    <property type="project" value="InterPro"/>
</dbReference>
<dbReference type="SUPFAM" id="SSF51445">
    <property type="entry name" value="(Trans)glycosidases"/>
    <property type="match status" value="1"/>
</dbReference>
<evidence type="ECO:0000256" key="6">
    <source>
        <dbReference type="ARBA" id="ARBA00023295"/>
    </source>
</evidence>
<sequence>MKRYILFFVLFTMCTIVHGQVRKDSVPLQHGAHRVGRRTDVDMQKWRDYGLGQFIHLGLYAILRGEYNGMAYPGASEWIRSWNKLPNSVYDSLYKQFNPSKLDPDAWATMAKQMGVKYVTITTRHHDGFCLWPSKFSDYTITQSPYKKDIIGPLVKAYNKAGIDVYLYYSILDWHSKDWRYSLKTSEDTVAFNRFKVFVKNQLTELLTDYPTVKGFWFDGTWDKSWASAANAPFTDSLERYLKEIHPGLIAGGRYRVDETGHRHDDANGNLMGDYAQGWERKIPKDFEETKGRDWDCDMTFGENGWGYQKKWLGHWKTTNELLEMMAKSNALDGNFVLNFGPIPDGTLRKEEVKAAEEIGNWMKTNGSAIYGANYTGWEKEDWGYSTINNDSTKAYLIVFNVPVSNKIRVLTRKTQRIKRACFVAQQNRGLTISDLDYGYKEIAIPQKTYTSPFVIVLDIINTTAEKRQENKANM</sequence>
<dbReference type="SMART" id="SM00812">
    <property type="entry name" value="Alpha_L_fucos"/>
    <property type="match status" value="1"/>
</dbReference>
<dbReference type="PANTHER" id="PTHR10030">
    <property type="entry name" value="ALPHA-L-FUCOSIDASE"/>
    <property type="match status" value="1"/>
</dbReference>
<dbReference type="Gene3D" id="2.60.40.1180">
    <property type="entry name" value="Golgi alpha-mannosidase II"/>
    <property type="match status" value="1"/>
</dbReference>
<evidence type="ECO:0000256" key="2">
    <source>
        <dbReference type="ARBA" id="ARBA00007951"/>
    </source>
</evidence>
<keyword evidence="4" id="KW-0732">Signal</keyword>
<dbReference type="EMBL" id="QFOI01000038">
    <property type="protein sequence ID" value="PZP51223.1"/>
    <property type="molecule type" value="Genomic_DNA"/>
</dbReference>
<dbReference type="EC" id="3.2.1.51" evidence="3"/>
<dbReference type="InterPro" id="IPR017853">
    <property type="entry name" value="GH"/>
</dbReference>
<gene>
    <name evidence="8" type="ORF">DI598_03765</name>
</gene>
<evidence type="ECO:0000256" key="1">
    <source>
        <dbReference type="ARBA" id="ARBA00004071"/>
    </source>
</evidence>
<dbReference type="GO" id="GO:0016139">
    <property type="term" value="P:glycoside catabolic process"/>
    <property type="evidence" value="ECO:0007669"/>
    <property type="project" value="TreeGrafter"/>
</dbReference>
<evidence type="ECO:0000259" key="7">
    <source>
        <dbReference type="Pfam" id="PF01120"/>
    </source>
</evidence>
<dbReference type="Proteomes" id="UP000249645">
    <property type="component" value="Unassembled WGS sequence"/>
</dbReference>
<reference evidence="8 9" key="1">
    <citation type="submission" date="2017-11" db="EMBL/GenBank/DDBJ databases">
        <title>Infants hospitalized years apart are colonized by the same room-sourced microbial strains.</title>
        <authorList>
            <person name="Brooks B."/>
            <person name="Olm M.R."/>
            <person name="Firek B.A."/>
            <person name="Baker R."/>
            <person name="Thomas B.C."/>
            <person name="Morowitz M.J."/>
            <person name="Banfield J.F."/>
        </authorList>
    </citation>
    <scope>NUCLEOTIDE SEQUENCE [LARGE SCALE GENOMIC DNA]</scope>
    <source>
        <strain evidence="8">S2_009_000_R2_76</strain>
    </source>
</reference>
<evidence type="ECO:0000256" key="4">
    <source>
        <dbReference type="ARBA" id="ARBA00022729"/>
    </source>
</evidence>
<comment type="function">
    <text evidence="1">Alpha-L-fucosidase is responsible for hydrolyzing the alpha-1,6-linked fucose joined to the reducing-end N-acetylglucosamine of the carbohydrate moieties of glycoproteins.</text>
</comment>
<dbReference type="PIRSF" id="PIRSF001092">
    <property type="entry name" value="Alpha-L-fucosidase"/>
    <property type="match status" value="1"/>
</dbReference>
<dbReference type="PANTHER" id="PTHR10030:SF37">
    <property type="entry name" value="ALPHA-L-FUCOSIDASE-RELATED"/>
    <property type="match status" value="1"/>
</dbReference>
<comment type="similarity">
    <text evidence="2">Belongs to the glycosyl hydrolase 29 family.</text>
</comment>
<dbReference type="InterPro" id="IPR016286">
    <property type="entry name" value="FUC_metazoa-typ"/>
</dbReference>